<evidence type="ECO:0000259" key="11">
    <source>
        <dbReference type="Pfam" id="PF00933"/>
    </source>
</evidence>
<dbReference type="EMBL" id="LLXE01000482">
    <property type="protein sequence ID" value="KUM56469.1"/>
    <property type="molecule type" value="Genomic_DNA"/>
</dbReference>
<evidence type="ECO:0000256" key="7">
    <source>
        <dbReference type="ARBA" id="ARBA00023180"/>
    </source>
</evidence>
<comment type="similarity">
    <text evidence="3">Belongs to the glycosyl hydrolase 3 family.</text>
</comment>
<feature type="domain" description="Glycoside hydrolase family 3 N-terminal" evidence="11">
    <location>
        <begin position="5"/>
        <end position="64"/>
    </location>
</feature>
<protein>
    <recommendedName>
        <fullName evidence="4">beta-glucosidase</fullName>
        <ecNumber evidence="4">3.2.1.21</ecNumber>
    </recommendedName>
</protein>
<evidence type="ECO:0000313" key="13">
    <source>
        <dbReference type="Proteomes" id="UP000055045"/>
    </source>
</evidence>
<keyword evidence="7" id="KW-0325">Glycoprotein</keyword>
<dbReference type="PANTHER" id="PTHR42715">
    <property type="entry name" value="BETA-GLUCOSIDASE"/>
    <property type="match status" value="1"/>
</dbReference>
<evidence type="ECO:0000256" key="9">
    <source>
        <dbReference type="ARBA" id="ARBA00023295"/>
    </source>
</evidence>
<dbReference type="InterPro" id="IPR036962">
    <property type="entry name" value="Glyco_hydro_3_N_sf"/>
</dbReference>
<dbReference type="Gene3D" id="3.20.20.300">
    <property type="entry name" value="Glycoside hydrolase, family 3, N-terminal domain"/>
    <property type="match status" value="1"/>
</dbReference>
<keyword evidence="9" id="KW-0326">Glycosidase</keyword>
<name>A0A101M9I5_PENFR</name>
<evidence type="ECO:0000313" key="12">
    <source>
        <dbReference type="EMBL" id="KUM56469.1"/>
    </source>
</evidence>
<evidence type="ECO:0000256" key="5">
    <source>
        <dbReference type="ARBA" id="ARBA00022801"/>
    </source>
</evidence>
<dbReference type="InterPro" id="IPR017853">
    <property type="entry name" value="GH"/>
</dbReference>
<dbReference type="InterPro" id="IPR050288">
    <property type="entry name" value="Cellulose_deg_GH3"/>
</dbReference>
<evidence type="ECO:0000256" key="8">
    <source>
        <dbReference type="ARBA" id="ARBA00023277"/>
    </source>
</evidence>
<sequence>MLLSSDTAMGTTFDADLIHRVGMMLATEVADRGVHLLLGPTVYLQRSPLLGRDFETFAEDPWRMTGMEPRGVSVEECSGRATWVISHLASHPVYYALTPITPAAQC</sequence>
<keyword evidence="5" id="KW-0378">Hydrolase</keyword>
<comment type="catalytic activity">
    <reaction evidence="1">
        <text>Hydrolysis of terminal, non-reducing beta-D-glucosyl residues with release of beta-D-glucose.</text>
        <dbReference type="EC" id="3.2.1.21"/>
    </reaction>
</comment>
<evidence type="ECO:0000256" key="6">
    <source>
        <dbReference type="ARBA" id="ARBA00023001"/>
    </source>
</evidence>
<evidence type="ECO:0000256" key="1">
    <source>
        <dbReference type="ARBA" id="ARBA00000448"/>
    </source>
</evidence>
<keyword evidence="8" id="KW-0119">Carbohydrate metabolism</keyword>
<keyword evidence="6" id="KW-0136">Cellulose degradation</keyword>
<accession>A0A101M9I5</accession>
<dbReference type="GO" id="GO:0030245">
    <property type="term" value="P:cellulose catabolic process"/>
    <property type="evidence" value="ECO:0007669"/>
    <property type="project" value="UniProtKB-KW"/>
</dbReference>
<evidence type="ECO:0000256" key="2">
    <source>
        <dbReference type="ARBA" id="ARBA00004987"/>
    </source>
</evidence>
<dbReference type="AlphaFoldDB" id="A0A101M9I5"/>
<dbReference type="EC" id="3.2.1.21" evidence="4"/>
<dbReference type="PANTHER" id="PTHR42715:SF10">
    <property type="entry name" value="BETA-GLUCOSIDASE"/>
    <property type="match status" value="1"/>
</dbReference>
<organism evidence="12 13">
    <name type="scientific">Penicillium freii</name>
    <dbReference type="NCBI Taxonomy" id="48697"/>
    <lineage>
        <taxon>Eukaryota</taxon>
        <taxon>Fungi</taxon>
        <taxon>Dikarya</taxon>
        <taxon>Ascomycota</taxon>
        <taxon>Pezizomycotina</taxon>
        <taxon>Eurotiomycetes</taxon>
        <taxon>Eurotiomycetidae</taxon>
        <taxon>Eurotiales</taxon>
        <taxon>Aspergillaceae</taxon>
        <taxon>Penicillium</taxon>
    </lineage>
</organism>
<comment type="caution">
    <text evidence="12">The sequence shown here is derived from an EMBL/GenBank/DDBJ whole genome shotgun (WGS) entry which is preliminary data.</text>
</comment>
<evidence type="ECO:0000256" key="4">
    <source>
        <dbReference type="ARBA" id="ARBA00012744"/>
    </source>
</evidence>
<dbReference type="PRINTS" id="PR00133">
    <property type="entry name" value="GLHYDRLASE3"/>
</dbReference>
<dbReference type="InterPro" id="IPR001764">
    <property type="entry name" value="Glyco_hydro_3_N"/>
</dbReference>
<reference evidence="12 13" key="1">
    <citation type="submission" date="2015-10" db="EMBL/GenBank/DDBJ databases">
        <title>Genome sequencing of Penicillium freii.</title>
        <authorList>
            <person name="Nguyen H.D."/>
            <person name="Visagie C.M."/>
            <person name="Seifert K.A."/>
        </authorList>
    </citation>
    <scope>NUCLEOTIDE SEQUENCE [LARGE SCALE GENOMIC DNA]</scope>
    <source>
        <strain evidence="12 13">DAOM 242723</strain>
    </source>
</reference>
<gene>
    <name evidence="12" type="ORF">ACN42_g10748</name>
</gene>
<keyword evidence="10" id="KW-0624">Polysaccharide degradation</keyword>
<dbReference type="GO" id="GO:0008422">
    <property type="term" value="F:beta-glucosidase activity"/>
    <property type="evidence" value="ECO:0007669"/>
    <property type="project" value="UniProtKB-EC"/>
</dbReference>
<evidence type="ECO:0000256" key="3">
    <source>
        <dbReference type="ARBA" id="ARBA00005336"/>
    </source>
</evidence>
<dbReference type="STRING" id="48697.A0A101M9I5"/>
<evidence type="ECO:0000256" key="10">
    <source>
        <dbReference type="ARBA" id="ARBA00023326"/>
    </source>
</evidence>
<dbReference type="Proteomes" id="UP000055045">
    <property type="component" value="Unassembled WGS sequence"/>
</dbReference>
<keyword evidence="13" id="KW-1185">Reference proteome</keyword>
<comment type="pathway">
    <text evidence="2">Glycan metabolism; cellulose degradation.</text>
</comment>
<dbReference type="Pfam" id="PF00933">
    <property type="entry name" value="Glyco_hydro_3"/>
    <property type="match status" value="1"/>
</dbReference>
<dbReference type="SUPFAM" id="SSF51445">
    <property type="entry name" value="(Trans)glycosidases"/>
    <property type="match status" value="1"/>
</dbReference>
<proteinExistence type="inferred from homology"/>